<dbReference type="AlphaFoldDB" id="A0AAN9LL78"/>
<organism evidence="2 3">
    <name type="scientific">Canavalia gladiata</name>
    <name type="common">Sword bean</name>
    <name type="synonym">Dolichos gladiatus</name>
    <dbReference type="NCBI Taxonomy" id="3824"/>
    <lineage>
        <taxon>Eukaryota</taxon>
        <taxon>Viridiplantae</taxon>
        <taxon>Streptophyta</taxon>
        <taxon>Embryophyta</taxon>
        <taxon>Tracheophyta</taxon>
        <taxon>Spermatophyta</taxon>
        <taxon>Magnoliopsida</taxon>
        <taxon>eudicotyledons</taxon>
        <taxon>Gunneridae</taxon>
        <taxon>Pentapetalae</taxon>
        <taxon>rosids</taxon>
        <taxon>fabids</taxon>
        <taxon>Fabales</taxon>
        <taxon>Fabaceae</taxon>
        <taxon>Papilionoideae</taxon>
        <taxon>50 kb inversion clade</taxon>
        <taxon>NPAAA clade</taxon>
        <taxon>indigoferoid/millettioid clade</taxon>
        <taxon>Phaseoleae</taxon>
        <taxon>Canavalia</taxon>
    </lineage>
</organism>
<name>A0AAN9LL78_CANGL</name>
<evidence type="ECO:0000313" key="2">
    <source>
        <dbReference type="EMBL" id="KAK7337996.1"/>
    </source>
</evidence>
<reference evidence="2 3" key="1">
    <citation type="submission" date="2024-01" db="EMBL/GenBank/DDBJ databases">
        <title>The genomes of 5 underutilized Papilionoideae crops provide insights into root nodulation and disease resistanc.</title>
        <authorList>
            <person name="Jiang F."/>
        </authorList>
    </citation>
    <scope>NUCLEOTIDE SEQUENCE [LARGE SCALE GENOMIC DNA]</scope>
    <source>
        <strain evidence="2">LVBAO_FW01</strain>
        <tissue evidence="2">Leaves</tissue>
    </source>
</reference>
<protein>
    <submittedName>
        <fullName evidence="2">Uncharacterized protein</fullName>
    </submittedName>
</protein>
<accession>A0AAN9LL78</accession>
<feature type="transmembrane region" description="Helical" evidence="1">
    <location>
        <begin position="12"/>
        <end position="32"/>
    </location>
</feature>
<sequence>MPLSTYSCYTRIFPFSYSVLLPAYDLLGFSIFNRPLERVFLRSQLSLLTVVWMGAIPHYTNVRAWIFNLRRDFQSSLSK</sequence>
<feature type="transmembrane region" description="Helical" evidence="1">
    <location>
        <begin position="39"/>
        <end position="59"/>
    </location>
</feature>
<keyword evidence="1" id="KW-0812">Transmembrane</keyword>
<comment type="caution">
    <text evidence="2">The sequence shown here is derived from an EMBL/GenBank/DDBJ whole genome shotgun (WGS) entry which is preliminary data.</text>
</comment>
<proteinExistence type="predicted"/>
<keyword evidence="1" id="KW-1133">Transmembrane helix</keyword>
<gene>
    <name evidence="2" type="ORF">VNO77_18590</name>
</gene>
<dbReference type="EMBL" id="JAYMYQ010000004">
    <property type="protein sequence ID" value="KAK7337996.1"/>
    <property type="molecule type" value="Genomic_DNA"/>
</dbReference>
<evidence type="ECO:0000313" key="3">
    <source>
        <dbReference type="Proteomes" id="UP001367508"/>
    </source>
</evidence>
<keyword evidence="3" id="KW-1185">Reference proteome</keyword>
<dbReference type="Proteomes" id="UP001367508">
    <property type="component" value="Unassembled WGS sequence"/>
</dbReference>
<evidence type="ECO:0000256" key="1">
    <source>
        <dbReference type="SAM" id="Phobius"/>
    </source>
</evidence>
<keyword evidence="1" id="KW-0472">Membrane</keyword>